<gene>
    <name evidence="7" type="ORF">SCLAV_3889</name>
</gene>
<dbReference type="eggNOG" id="COG4124">
    <property type="taxonomic scope" value="Bacteria"/>
</dbReference>
<dbReference type="Proteomes" id="UP000002357">
    <property type="component" value="Chromosome"/>
</dbReference>
<evidence type="ECO:0000256" key="5">
    <source>
        <dbReference type="SAM" id="SignalP"/>
    </source>
</evidence>
<feature type="chain" id="PRO_5039601072" evidence="5">
    <location>
        <begin position="29"/>
        <end position="615"/>
    </location>
</feature>
<dbReference type="PROSITE" id="PS51764">
    <property type="entry name" value="GH26"/>
    <property type="match status" value="1"/>
</dbReference>
<accession>E2Q425</accession>
<name>E2Q425_STRCL</name>
<dbReference type="KEGG" id="sclf:BB341_09290"/>
<feature type="compositionally biased region" description="Pro residues" evidence="4">
    <location>
        <begin position="488"/>
        <end position="507"/>
    </location>
</feature>
<evidence type="ECO:0000256" key="4">
    <source>
        <dbReference type="SAM" id="MobiDB-lite"/>
    </source>
</evidence>
<dbReference type="Pfam" id="PF02156">
    <property type="entry name" value="Glyco_hydro_26"/>
    <property type="match status" value="1"/>
</dbReference>
<keyword evidence="5" id="KW-0732">Signal</keyword>
<evidence type="ECO:0000256" key="2">
    <source>
        <dbReference type="ARBA" id="ARBA00023295"/>
    </source>
</evidence>
<dbReference type="STRING" id="1901.BB341_09290"/>
<dbReference type="RefSeq" id="WP_003961649.1">
    <property type="nucleotide sequence ID" value="NZ_CM000913.1"/>
</dbReference>
<keyword evidence="2 3" id="KW-0326">Glycosidase</keyword>
<keyword evidence="1 3" id="KW-0378">Hydrolase</keyword>
<dbReference type="GeneID" id="301046590"/>
<evidence type="ECO:0000259" key="6">
    <source>
        <dbReference type="PROSITE" id="PS51764"/>
    </source>
</evidence>
<feature type="region of interest" description="Disordered" evidence="4">
    <location>
        <begin position="363"/>
        <end position="570"/>
    </location>
</feature>
<feature type="active site" description="Nucleophile" evidence="3">
    <location>
        <position position="279"/>
    </location>
</feature>
<feature type="compositionally biased region" description="Low complexity" evidence="4">
    <location>
        <begin position="548"/>
        <end position="565"/>
    </location>
</feature>
<dbReference type="InterPro" id="IPR022790">
    <property type="entry name" value="GH26_dom"/>
</dbReference>
<dbReference type="OrthoDB" id="3684589at2"/>
<feature type="compositionally biased region" description="Low complexity" evidence="4">
    <location>
        <begin position="363"/>
        <end position="384"/>
    </location>
</feature>
<feature type="compositionally biased region" description="Pro residues" evidence="4">
    <location>
        <begin position="522"/>
        <end position="531"/>
    </location>
</feature>
<evidence type="ECO:0000256" key="3">
    <source>
        <dbReference type="PROSITE-ProRule" id="PRU01100"/>
    </source>
</evidence>
<evidence type="ECO:0000313" key="7">
    <source>
        <dbReference type="EMBL" id="EFG08963.1"/>
    </source>
</evidence>
<feature type="compositionally biased region" description="Low complexity" evidence="4">
    <location>
        <begin position="435"/>
        <end position="487"/>
    </location>
</feature>
<keyword evidence="8" id="KW-1185">Reference proteome</keyword>
<dbReference type="InterPro" id="IPR017853">
    <property type="entry name" value="GH"/>
</dbReference>
<dbReference type="AlphaFoldDB" id="E2Q425"/>
<dbReference type="GO" id="GO:0004553">
    <property type="term" value="F:hydrolase activity, hydrolyzing O-glycosyl compounds"/>
    <property type="evidence" value="ECO:0007669"/>
    <property type="project" value="InterPro"/>
</dbReference>
<evidence type="ECO:0000256" key="1">
    <source>
        <dbReference type="ARBA" id="ARBA00022801"/>
    </source>
</evidence>
<dbReference type="Gene3D" id="3.20.20.80">
    <property type="entry name" value="Glycosidases"/>
    <property type="match status" value="1"/>
</dbReference>
<evidence type="ECO:0000313" key="8">
    <source>
        <dbReference type="Proteomes" id="UP000002357"/>
    </source>
</evidence>
<reference evidence="7 8" key="1">
    <citation type="journal article" date="2010" name="Genome Biol. Evol.">
        <title>The sequence of a 1.8-mb bacterial linear plasmid reveals a rich evolutionary reservoir of secondary metabolic pathways.</title>
        <authorList>
            <person name="Medema M.H."/>
            <person name="Trefzer A."/>
            <person name="Kovalchuk A."/>
            <person name="van den Berg M."/>
            <person name="Mueller U."/>
            <person name="Heijne W."/>
            <person name="Wu L."/>
            <person name="Alam M.T."/>
            <person name="Ronning C.M."/>
            <person name="Nierman W.C."/>
            <person name="Bovenberg R.A.L."/>
            <person name="Breitling R."/>
            <person name="Takano E."/>
        </authorList>
    </citation>
    <scope>NUCLEOTIDE SEQUENCE [LARGE SCALE GENOMIC DNA]</scope>
    <source>
        <strain evidence="8">ATCC 27064 / DSM 738 / JCM 4710 / NBRC 13307 / NCIMB 12785 / NRRL 3585 / VKM Ac-602</strain>
    </source>
</reference>
<feature type="compositionally biased region" description="Low complexity" evidence="4">
    <location>
        <begin position="399"/>
        <end position="415"/>
    </location>
</feature>
<comment type="similarity">
    <text evidence="3">Belongs to the glycosyl hydrolase 26 family.</text>
</comment>
<feature type="domain" description="GH26" evidence="6">
    <location>
        <begin position="34"/>
        <end position="343"/>
    </location>
</feature>
<proteinExistence type="inferred from homology"/>
<feature type="signal peptide" evidence="5">
    <location>
        <begin position="1"/>
        <end position="28"/>
    </location>
</feature>
<dbReference type="EMBL" id="CM000913">
    <property type="protein sequence ID" value="EFG08963.1"/>
    <property type="molecule type" value="Genomic_DNA"/>
</dbReference>
<organism evidence="7 8">
    <name type="scientific">Streptomyces clavuligerus</name>
    <dbReference type="NCBI Taxonomy" id="1901"/>
    <lineage>
        <taxon>Bacteria</taxon>
        <taxon>Bacillati</taxon>
        <taxon>Actinomycetota</taxon>
        <taxon>Actinomycetes</taxon>
        <taxon>Kitasatosporales</taxon>
        <taxon>Streptomycetaceae</taxon>
        <taxon>Streptomyces</taxon>
    </lineage>
</organism>
<sequence length="615" mass="64909">MARRNRRLTTACAGSVAAGLLASGGVLVDRAAGATPPGTAAPTAPRGVSAVPMGAYLDYGPAGVTRMQQLSQWLGGAELTVGHTYLPGDRWSNIEGSGLGFLEDWARWRRGADGRLFVLNVPMLDRNEERVPDWLVRWKLRAGAAGRFDHHFRALGQRLVSLGVPDTVVVLGWEMNGTTYAHRCGPDPRSWRAYWRRAVAALRSVPGQRFRFDFAPNRGRDAVPWTLCYPGDDVVDIVGMDSYDQAPGRTFEEQASAPYGLHDQVAFARAHNKQISYPEWGLFRNGDNPDYMRGMLEWIERHRPLYQTITDYCPHGVWQCDDNPKSSKVFHEMLAKPVTVPPVSPAPPVTPVPPVVPSPVTPGGSVAPGASGTATAPGVSGTAPVADPVAHPLWGPAGTAPVADPTPRRTPTASSVPPPAPTRTTAPAPVPTRTPAPTRSPSAASPAAPGRPQRPVADPTAPAAPAAPTRTAAPAPAPVRTTTAAPAPVRPSPAPVPSAPLLVPPSPSVSGPPAVAPSAPSSVPPSTPTPQPTRTTPPVTAPKPTPVPVAQAPVKAAPGPVPDAGAAGGPLRRVNSRQWCVPVDFGERVARWLGTRRICVEVPSWPLGRSFAWWL</sequence>
<protein>
    <submittedName>
        <fullName evidence="7">Secreted protein</fullName>
    </submittedName>
</protein>
<feature type="compositionally biased region" description="Low complexity" evidence="4">
    <location>
        <begin position="508"/>
        <end position="521"/>
    </location>
</feature>
<dbReference type="SUPFAM" id="SSF51445">
    <property type="entry name" value="(Trans)glycosidases"/>
    <property type="match status" value="1"/>
</dbReference>
<feature type="active site" description="Proton donor" evidence="3">
    <location>
        <position position="174"/>
    </location>
</feature>